<feature type="domain" description="Transposase MuDR plant" evidence="2">
    <location>
        <begin position="97"/>
        <end position="135"/>
    </location>
</feature>
<feature type="region of interest" description="Disordered" evidence="1">
    <location>
        <begin position="32"/>
        <end position="65"/>
    </location>
</feature>
<dbReference type="Proteomes" id="UP000826271">
    <property type="component" value="Unassembled WGS sequence"/>
</dbReference>
<keyword evidence="4" id="KW-1185">Reference proteome</keyword>
<gene>
    <name evidence="3" type="ORF">BUALT_Bualt04G0089300</name>
</gene>
<accession>A0AAV6XY74</accession>
<protein>
    <recommendedName>
        <fullName evidence="2">Transposase MuDR plant domain-containing protein</fullName>
    </recommendedName>
</protein>
<reference evidence="3" key="1">
    <citation type="submission" date="2019-10" db="EMBL/GenBank/DDBJ databases">
        <authorList>
            <person name="Zhang R."/>
            <person name="Pan Y."/>
            <person name="Wang J."/>
            <person name="Ma R."/>
            <person name="Yu S."/>
        </authorList>
    </citation>
    <scope>NUCLEOTIDE SEQUENCE</scope>
    <source>
        <strain evidence="3">LA-IB0</strain>
        <tissue evidence="3">Leaf</tissue>
    </source>
</reference>
<sequence length="380" mass="42992">MKGREHLPPPPYYLGGSTITLTIHHRGEFQTQPVAKCGVELGRDDRAESESSESNDSGEDDLVDSQDDLDEHRVSDEDDEGPHYPLYCPIEKYNPTFMIGLEFSTKAEFREAIKSHAIKTRRTLKTTKNDGIRVFCVRHLLNNFKSATFRGLAFKNALWSASYATTVSEFKLRMQQMRALDESAVVWFNDKHPDQWSRSHFSHNSGSCPQGRAETGQSGPSSKRQRVRNNRTSNQAQQCRKDNHDYEQEFEMVTRMSVNHARAKGSSRTATPPRKRPGKEQVCHDTHLEAVINGKSPYRPPRRATRSRNESQTGNEHEPSFDTAGRPVVLPPSNKSGNEHEPSIDTNCNTVKDLDMYPPPIPPTIFGPTMYQQLQIAIGI</sequence>
<organism evidence="3 4">
    <name type="scientific">Buddleja alternifolia</name>
    <dbReference type="NCBI Taxonomy" id="168488"/>
    <lineage>
        <taxon>Eukaryota</taxon>
        <taxon>Viridiplantae</taxon>
        <taxon>Streptophyta</taxon>
        <taxon>Embryophyta</taxon>
        <taxon>Tracheophyta</taxon>
        <taxon>Spermatophyta</taxon>
        <taxon>Magnoliopsida</taxon>
        <taxon>eudicotyledons</taxon>
        <taxon>Gunneridae</taxon>
        <taxon>Pentapetalae</taxon>
        <taxon>asterids</taxon>
        <taxon>lamiids</taxon>
        <taxon>Lamiales</taxon>
        <taxon>Scrophulariaceae</taxon>
        <taxon>Buddlejeae</taxon>
        <taxon>Buddleja</taxon>
    </lineage>
</organism>
<dbReference type="EMBL" id="WHWC01000004">
    <property type="protein sequence ID" value="KAG8384160.1"/>
    <property type="molecule type" value="Genomic_DNA"/>
</dbReference>
<feature type="compositionally biased region" description="Basic and acidic residues" evidence="1">
    <location>
        <begin position="278"/>
        <end position="288"/>
    </location>
</feature>
<evidence type="ECO:0000256" key="1">
    <source>
        <dbReference type="SAM" id="MobiDB-lite"/>
    </source>
</evidence>
<feature type="region of interest" description="Disordered" evidence="1">
    <location>
        <begin position="258"/>
        <end position="344"/>
    </location>
</feature>
<feature type="region of interest" description="Disordered" evidence="1">
    <location>
        <begin position="198"/>
        <end position="243"/>
    </location>
</feature>
<evidence type="ECO:0000313" key="4">
    <source>
        <dbReference type="Proteomes" id="UP000826271"/>
    </source>
</evidence>
<evidence type="ECO:0000313" key="3">
    <source>
        <dbReference type="EMBL" id="KAG8384160.1"/>
    </source>
</evidence>
<dbReference type="Pfam" id="PF03108">
    <property type="entry name" value="DBD_Tnp_Mut"/>
    <property type="match status" value="1"/>
</dbReference>
<comment type="caution">
    <text evidence="3">The sequence shown here is derived from an EMBL/GenBank/DDBJ whole genome shotgun (WGS) entry which is preliminary data.</text>
</comment>
<proteinExistence type="predicted"/>
<name>A0AAV6XY74_9LAMI</name>
<dbReference type="InterPro" id="IPR004332">
    <property type="entry name" value="Transposase_MuDR"/>
</dbReference>
<evidence type="ECO:0000259" key="2">
    <source>
        <dbReference type="Pfam" id="PF03108"/>
    </source>
</evidence>
<feature type="compositionally biased region" description="Acidic residues" evidence="1">
    <location>
        <begin position="50"/>
        <end position="65"/>
    </location>
</feature>
<dbReference type="AlphaFoldDB" id="A0AAV6XY74"/>
<feature type="compositionally biased region" description="Polar residues" evidence="1">
    <location>
        <begin position="198"/>
        <end position="208"/>
    </location>
</feature>